<evidence type="ECO:0000256" key="1">
    <source>
        <dbReference type="SAM" id="Coils"/>
    </source>
</evidence>
<reference evidence="3" key="1">
    <citation type="submission" date="2017-04" db="EMBL/GenBank/DDBJ databases">
        <title>Function of individual gut microbiota members based on whole genome sequencing of pure cultures obtained from chicken caecum.</title>
        <authorList>
            <person name="Medvecky M."/>
            <person name="Cejkova D."/>
            <person name="Polansky O."/>
            <person name="Karasova D."/>
            <person name="Kubasova T."/>
            <person name="Cizek A."/>
            <person name="Rychlik I."/>
        </authorList>
    </citation>
    <scope>NUCLEOTIDE SEQUENCE [LARGE SCALE GENOMIC DNA]</scope>
    <source>
        <strain evidence="3">An175</strain>
    </source>
</reference>
<protein>
    <recommendedName>
        <fullName evidence="4">Phage-related protein</fullName>
    </recommendedName>
</protein>
<keyword evidence="1" id="KW-0175">Coiled coil</keyword>
<proteinExistence type="predicted"/>
<feature type="coiled-coil region" evidence="1">
    <location>
        <begin position="166"/>
        <end position="193"/>
    </location>
</feature>
<dbReference type="InterPro" id="IPR016024">
    <property type="entry name" value="ARM-type_fold"/>
</dbReference>
<dbReference type="EMBL" id="NFKP01000013">
    <property type="protein sequence ID" value="OUP68886.1"/>
    <property type="molecule type" value="Genomic_DNA"/>
</dbReference>
<dbReference type="AlphaFoldDB" id="A0A1Y4MJF7"/>
<evidence type="ECO:0008006" key="4">
    <source>
        <dbReference type="Google" id="ProtNLM"/>
    </source>
</evidence>
<name>A0A1Y4MJF7_9FIRM</name>
<organism evidence="2 3">
    <name type="scientific">Anaerotruncus colihominis</name>
    <dbReference type="NCBI Taxonomy" id="169435"/>
    <lineage>
        <taxon>Bacteria</taxon>
        <taxon>Bacillati</taxon>
        <taxon>Bacillota</taxon>
        <taxon>Clostridia</taxon>
        <taxon>Eubacteriales</taxon>
        <taxon>Oscillospiraceae</taxon>
        <taxon>Anaerotruncus</taxon>
    </lineage>
</organism>
<gene>
    <name evidence="2" type="ORF">B5F11_11065</name>
</gene>
<dbReference type="SUPFAM" id="SSF48371">
    <property type="entry name" value="ARM repeat"/>
    <property type="match status" value="1"/>
</dbReference>
<evidence type="ECO:0000313" key="3">
    <source>
        <dbReference type="Proteomes" id="UP000196386"/>
    </source>
</evidence>
<dbReference type="Proteomes" id="UP000196386">
    <property type="component" value="Unassembled WGS sequence"/>
</dbReference>
<evidence type="ECO:0000313" key="2">
    <source>
        <dbReference type="EMBL" id="OUP68886.1"/>
    </source>
</evidence>
<comment type="caution">
    <text evidence="2">The sequence shown here is derived from an EMBL/GenBank/DDBJ whole genome shotgun (WGS) entry which is preliminary data.</text>
</comment>
<sequence>MADARDLTYGVGFQASDALNAIEQMESGLGDVDEAVDRAEAGAQSCSRAISDMGTAGADAARDAGAAAQRMGADFDDAGDNASDSFRKMGAEADSFGAAFKKTMAAGIQSGQSLAKSFRTGVSGAIAYTQKQFTGFKNDVTKGAKAIGTAFTHPIQTIKGKLVQALNGAADAADDVEDEAKDAERALDDMGAEGSDAGNQVKDAIKGALAAFLSIEAIQAATDAIKEFAGAAVEAAKLGENTSAKFDNLFAGTDVGEWADNYADAVHRSNTEVQGFLVSNQALYTNLGITDDAAAELSKTTTSLAYDFGNAFSMDDTEALTLIQEGIQGNGEALAEYGVKLDEATVKAQAMKMGLGENIDEMDEATLAQVRLASIIEQSSKVQQAAITQTDGLTNSTKSLNGIWTNFMEDAGGKFTPVIEQFLNTIIEAWPTIEPMLLGLVEMLSEGLSQAMPVIMELGQALLPVLTDVLGTVFQAAMPLIDVFGSLAQTVLPPLASILGLLVETLMPPLTEILNVIISLIEPLMPVIQSIAEAILPPIAELLGLIAPILEALSPVLEVIGNVLGVIGDVLGTIIGWLADGVGAVVNFFSGLFGGAKDSKEEVEGLNGAVNGLQESANTEVSLAVDTSQYTSDVTGAATEANATAQESIIETKDITDLNLKTMGAEASSTYATMAIDAETAWSRMTAAAESGANAIVAAFNRIASAAASASSASVSVGVTSIPGNAEGTDNFEGGWTRINEEGGEVAFLPQGTAIIPADKSEQLIAGASSNINSSSSFSPSLTLQVQGNVDQGTADSLMAQAEAMFRRLYKEMREEEYDTMNIKNAYA</sequence>
<dbReference type="RefSeq" id="WP_087301545.1">
    <property type="nucleotide sequence ID" value="NZ_NFKP01000013.1"/>
</dbReference>
<accession>A0A1Y4MJF7</accession>